<dbReference type="RefSeq" id="WP_180542982.1">
    <property type="nucleotide sequence ID" value="NZ_JACCJZ010000001.1"/>
</dbReference>
<dbReference type="InterPro" id="IPR007055">
    <property type="entry name" value="BON_dom"/>
</dbReference>
<evidence type="ECO:0000256" key="1">
    <source>
        <dbReference type="SAM" id="MobiDB-lite"/>
    </source>
</evidence>
<protein>
    <submittedName>
        <fullName evidence="3">BON domain-containing protein</fullName>
    </submittedName>
</protein>
<dbReference type="PANTHER" id="PTHR34606">
    <property type="entry name" value="BON DOMAIN-CONTAINING PROTEIN"/>
    <property type="match status" value="1"/>
</dbReference>
<feature type="region of interest" description="Disordered" evidence="1">
    <location>
        <begin position="203"/>
        <end position="272"/>
    </location>
</feature>
<dbReference type="PROSITE" id="PS50914">
    <property type="entry name" value="BON"/>
    <property type="match status" value="1"/>
</dbReference>
<accession>A0A7Z0TUJ3</accession>
<sequence length="272" mass="29056">MRNRRDDPTGTSEMKAFGEELLATGARYIDLGRRWLAERRDAVVDAAHGASTAPRRDAHTGAAQGEGRGRNRDGDLRRDWGFDDGDGYNAVDHLGGEPDFNHFGAYDREGRVGRIQPRRPGSAGGWRGVGPKGYTRADARITEDLCEQLLHDDAIDPREISVQVRDGVVLLEGLVDQRWVKHRVEDLAERCAGVRDIDNRLRVRGMGDAPGSRTDAATEARGTERGAGTPSSGTGATADRTPGGPDAASSGSPRAASGPVIADPARQDIGGA</sequence>
<dbReference type="Pfam" id="PF04972">
    <property type="entry name" value="BON"/>
    <property type="match status" value="1"/>
</dbReference>
<name>A0A7Z0TUJ3_9GAMM</name>
<feature type="domain" description="BON" evidence="2">
    <location>
        <begin position="137"/>
        <end position="205"/>
    </location>
</feature>
<keyword evidence="4" id="KW-1185">Reference proteome</keyword>
<dbReference type="PANTHER" id="PTHR34606:SF15">
    <property type="entry name" value="BON DOMAIN-CONTAINING PROTEIN"/>
    <property type="match status" value="1"/>
</dbReference>
<feature type="compositionally biased region" description="Low complexity" evidence="1">
    <location>
        <begin position="226"/>
        <end position="259"/>
    </location>
</feature>
<gene>
    <name evidence="3" type="ORF">H0E82_00375</name>
</gene>
<dbReference type="InterPro" id="IPR051686">
    <property type="entry name" value="Lipoprotein_DolP"/>
</dbReference>
<evidence type="ECO:0000259" key="2">
    <source>
        <dbReference type="PROSITE" id="PS50914"/>
    </source>
</evidence>
<reference evidence="3 4" key="1">
    <citation type="submission" date="2020-07" db="EMBL/GenBank/DDBJ databases">
        <title>isolation of Luteimonas sp. SJ-16.</title>
        <authorList>
            <person name="Huang X.-X."/>
            <person name="Xu L."/>
            <person name="Sun J.-Q."/>
        </authorList>
    </citation>
    <scope>NUCLEOTIDE SEQUENCE [LARGE SCALE GENOMIC DNA]</scope>
    <source>
        <strain evidence="3 4">SJ-16</strain>
    </source>
</reference>
<dbReference type="Proteomes" id="UP000589896">
    <property type="component" value="Unassembled WGS sequence"/>
</dbReference>
<comment type="caution">
    <text evidence="3">The sequence shown here is derived from an EMBL/GenBank/DDBJ whole genome shotgun (WGS) entry which is preliminary data.</text>
</comment>
<dbReference type="SMART" id="SM00749">
    <property type="entry name" value="BON"/>
    <property type="match status" value="1"/>
</dbReference>
<organism evidence="3 4">
    <name type="scientific">Luteimonas deserti</name>
    <dbReference type="NCBI Taxonomy" id="2752306"/>
    <lineage>
        <taxon>Bacteria</taxon>
        <taxon>Pseudomonadati</taxon>
        <taxon>Pseudomonadota</taxon>
        <taxon>Gammaproteobacteria</taxon>
        <taxon>Lysobacterales</taxon>
        <taxon>Lysobacteraceae</taxon>
        <taxon>Luteimonas</taxon>
    </lineage>
</organism>
<proteinExistence type="predicted"/>
<evidence type="ECO:0000313" key="4">
    <source>
        <dbReference type="Proteomes" id="UP000589896"/>
    </source>
</evidence>
<dbReference type="Gene3D" id="3.30.1340.30">
    <property type="match status" value="1"/>
</dbReference>
<feature type="region of interest" description="Disordered" evidence="1">
    <location>
        <begin position="47"/>
        <end position="78"/>
    </location>
</feature>
<feature type="compositionally biased region" description="Basic and acidic residues" evidence="1">
    <location>
        <begin position="67"/>
        <end position="78"/>
    </location>
</feature>
<evidence type="ECO:0000313" key="3">
    <source>
        <dbReference type="EMBL" id="NYZ61219.1"/>
    </source>
</evidence>
<dbReference type="InterPro" id="IPR014004">
    <property type="entry name" value="Transpt-assoc_nodulatn_dom_bac"/>
</dbReference>
<dbReference type="AlphaFoldDB" id="A0A7Z0TUJ3"/>
<dbReference type="EMBL" id="JACCJZ010000001">
    <property type="protein sequence ID" value="NYZ61219.1"/>
    <property type="molecule type" value="Genomic_DNA"/>
</dbReference>